<dbReference type="RefSeq" id="XP_011780689.1">
    <property type="nucleotide sequence ID" value="XM_011782387.1"/>
</dbReference>
<dbReference type="AlphaFoldDB" id="D0A9S4"/>
<proteinExistence type="predicted"/>
<evidence type="ECO:0000313" key="2">
    <source>
        <dbReference type="EMBL" id="CBH18425.1"/>
    </source>
</evidence>
<sequence length="384" mass="42631">MDLGEDSTLLAVALDGEDKYWLCQPVTGKRLGPEWKFCTCYWLYLLGDNEDHGDKPWYREDLGDILEIGYNETSRIGRYSVIDDAVKAKKFVVEEGGVSRTFFFIGNDEREALDAKFEDLLKREAALASHKPDDDGDKVQSSVKASKATAAEYPTVNSDSGPGNGKQVGNEEVFAWRERYIVEHGNRIFFVCPDVDGNSSGFRVERIVRNGMTIFLLFHDEASLPCRVSESHIGEKVIHTSIMKNSEGKVLIMSTRKPNEPMSKKKERVETPPPEPPLKVQKKESVKTTGSHDTPLKAIGVNMWVDFKGKVEGVTGLVNSFPFSGEVGNKMRTSVFPGGVCVTYDSSIAAKFALKKKAVSSPTDNDMVGLLENIQLAKEQFSTI</sequence>
<dbReference type="EMBL" id="FN554974">
    <property type="protein sequence ID" value="CBH18425.1"/>
    <property type="molecule type" value="Genomic_DNA"/>
</dbReference>
<feature type="compositionally biased region" description="Basic and acidic residues" evidence="1">
    <location>
        <begin position="257"/>
        <end position="270"/>
    </location>
</feature>
<evidence type="ECO:0000256" key="1">
    <source>
        <dbReference type="SAM" id="MobiDB-lite"/>
    </source>
</evidence>
<evidence type="ECO:0000313" key="3">
    <source>
        <dbReference type="Proteomes" id="UP000002316"/>
    </source>
</evidence>
<dbReference type="GeneID" id="23866736"/>
<accession>D0A9S4</accession>
<feature type="region of interest" description="Disordered" evidence="1">
    <location>
        <begin position="257"/>
        <end position="292"/>
    </location>
</feature>
<reference evidence="3" key="1">
    <citation type="journal article" date="2010" name="PLoS Negl. Trop. Dis.">
        <title>The genome sequence of Trypanosoma brucei gambiense, causative agent of chronic human african trypanosomiasis.</title>
        <authorList>
            <person name="Jackson A.P."/>
            <person name="Sanders M."/>
            <person name="Berry A."/>
            <person name="McQuillan J."/>
            <person name="Aslett M.A."/>
            <person name="Quail M.A."/>
            <person name="Chukualim B."/>
            <person name="Capewell P."/>
            <person name="MacLeod A."/>
            <person name="Melville S.E."/>
            <person name="Gibson W."/>
            <person name="Barry J.D."/>
            <person name="Berriman M."/>
            <person name="Hertz-Fowler C."/>
        </authorList>
    </citation>
    <scope>NUCLEOTIDE SEQUENCE [LARGE SCALE GENOMIC DNA]</scope>
    <source>
        <strain evidence="3">MHOM/CI/86/DAL972</strain>
    </source>
</reference>
<name>D0A9S4_TRYB9</name>
<gene>
    <name evidence="2" type="ORF">TbgDal_XI15440</name>
</gene>
<dbReference type="OrthoDB" id="264350at2759"/>
<dbReference type="KEGG" id="tbg:TbgDal_XI15440"/>
<dbReference type="Proteomes" id="UP000002316">
    <property type="component" value="Chromosome 11"/>
</dbReference>
<dbReference type="VEuPathDB" id="TriTrypDB:Tbg972.11.15440"/>
<protein>
    <submittedName>
        <fullName evidence="2">Uncharacterized protein</fullName>
    </submittedName>
</protein>
<organism evidence="2 3">
    <name type="scientific">Trypanosoma brucei gambiense (strain MHOM/CI/86/DAL972)</name>
    <dbReference type="NCBI Taxonomy" id="679716"/>
    <lineage>
        <taxon>Eukaryota</taxon>
        <taxon>Discoba</taxon>
        <taxon>Euglenozoa</taxon>
        <taxon>Kinetoplastea</taxon>
        <taxon>Metakinetoplastina</taxon>
        <taxon>Trypanosomatida</taxon>
        <taxon>Trypanosomatidae</taxon>
        <taxon>Trypanosoma</taxon>
    </lineage>
</organism>